<dbReference type="EMBL" id="LXHE01000006">
    <property type="protein sequence ID" value="OAV01350.1"/>
    <property type="molecule type" value="Genomic_DNA"/>
</dbReference>
<dbReference type="Proteomes" id="UP000078446">
    <property type="component" value="Unassembled WGS sequence"/>
</dbReference>
<accession>A0A7Z1A4A1</accession>
<evidence type="ECO:0000313" key="1">
    <source>
        <dbReference type="EMBL" id="OAV01350.1"/>
    </source>
</evidence>
<gene>
    <name evidence="1" type="ORF">AO382_0846</name>
</gene>
<comment type="caution">
    <text evidence="1">The sequence shown here is derived from an EMBL/GenBank/DDBJ whole genome shotgun (WGS) entry which is preliminary data.</text>
</comment>
<name>A0A7Z1A4A1_MORCA</name>
<evidence type="ECO:0000313" key="2">
    <source>
        <dbReference type="Proteomes" id="UP000078446"/>
    </source>
</evidence>
<sequence length="53" mass="5948">MVVLYVKHKSACTAFDPKALVEVATNPAEIKAESIIFLNIFSSILEILHIYQQ</sequence>
<dbReference type="AlphaFoldDB" id="A0A7Z1A4A1"/>
<proteinExistence type="predicted"/>
<reference evidence="1 2" key="1">
    <citation type="journal article" date="2016" name="Genome Biol. Evol.">
        <title>Comparative Genomic Analyses of the Moraxella catarrhalis Serosensitive and Seroresistant Lineages Demonstrate Their Independent Evolution.</title>
        <authorList>
            <person name="Earl J.P."/>
            <person name="de Vries S.P."/>
            <person name="Ahmed A."/>
            <person name="Powell E."/>
            <person name="Schultz M.P."/>
            <person name="Hermans P.W."/>
            <person name="Hill D.J."/>
            <person name="Zhou Z."/>
            <person name="Constantinidou C.I."/>
            <person name="Hu F.Z."/>
            <person name="Bootsma H.J."/>
            <person name="Ehrlich G.D."/>
        </authorList>
    </citation>
    <scope>NUCLEOTIDE SEQUENCE [LARGE SCALE GENOMIC DNA]</scope>
    <source>
        <strain evidence="1 2">Z7574</strain>
    </source>
</reference>
<organism evidence="1 2">
    <name type="scientific">Moraxella catarrhalis</name>
    <name type="common">Branhamella catarrhalis</name>
    <dbReference type="NCBI Taxonomy" id="480"/>
    <lineage>
        <taxon>Bacteria</taxon>
        <taxon>Pseudomonadati</taxon>
        <taxon>Pseudomonadota</taxon>
        <taxon>Gammaproteobacteria</taxon>
        <taxon>Moraxellales</taxon>
        <taxon>Moraxellaceae</taxon>
        <taxon>Moraxella</taxon>
    </lineage>
</organism>
<protein>
    <submittedName>
        <fullName evidence="1">Uncharacterized protein</fullName>
    </submittedName>
</protein>